<sequence length="94" mass="10188">MEAIALLFLILCFAGGLAILWAAVCAVRMLWHFKSPAERFSSKTIWNPMNVLLSPTLLTPKGLNLRRQVGYAIVLFVGCMVLAAIIGLLAKAAS</sequence>
<organism evidence="2 3">
    <name type="scientific">Luteibacter sahnii</name>
    <dbReference type="NCBI Taxonomy" id="3021977"/>
    <lineage>
        <taxon>Bacteria</taxon>
        <taxon>Pseudomonadati</taxon>
        <taxon>Pseudomonadota</taxon>
        <taxon>Gammaproteobacteria</taxon>
        <taxon>Lysobacterales</taxon>
        <taxon>Rhodanobacteraceae</taxon>
        <taxon>Luteibacter</taxon>
    </lineage>
</organism>
<gene>
    <name evidence="2" type="ORF">P3W24_18415</name>
</gene>
<proteinExistence type="predicted"/>
<name>A0ABT6BGY4_9GAMM</name>
<keyword evidence="1" id="KW-1133">Transmembrane helix</keyword>
<protein>
    <recommendedName>
        <fullName evidence="4">YggT family protein</fullName>
    </recommendedName>
</protein>
<keyword evidence="3" id="KW-1185">Reference proteome</keyword>
<evidence type="ECO:0000256" key="1">
    <source>
        <dbReference type="SAM" id="Phobius"/>
    </source>
</evidence>
<evidence type="ECO:0000313" key="2">
    <source>
        <dbReference type="EMBL" id="MDF4026953.1"/>
    </source>
</evidence>
<keyword evidence="1" id="KW-0472">Membrane</keyword>
<feature type="transmembrane region" description="Helical" evidence="1">
    <location>
        <begin position="69"/>
        <end position="90"/>
    </location>
</feature>
<dbReference type="Proteomes" id="UP001528850">
    <property type="component" value="Unassembled WGS sequence"/>
</dbReference>
<reference evidence="2 3" key="1">
    <citation type="journal article" date="2024" name="Curr. Microbiol.">
        <title>Luteibacter sahnii sp. nov., A Novel Yellow-Colored Xanthomonadin Pigment Producing Probiotic Bacterium from Healthy Rice Seed Microbiome.</title>
        <authorList>
            <person name="Jaiswal G."/>
            <person name="Rana R."/>
            <person name="Nayak P.K."/>
            <person name="Chouhan R."/>
            <person name="Gandhi S.G."/>
            <person name="Patel H.K."/>
            <person name="Patil P.B."/>
        </authorList>
    </citation>
    <scope>NUCLEOTIDE SEQUENCE [LARGE SCALE GENOMIC DNA]</scope>
    <source>
        <strain evidence="2 3">PPL201</strain>
    </source>
</reference>
<keyword evidence="1" id="KW-0812">Transmembrane</keyword>
<comment type="caution">
    <text evidence="2">The sequence shown here is derived from an EMBL/GenBank/DDBJ whole genome shotgun (WGS) entry which is preliminary data.</text>
</comment>
<evidence type="ECO:0000313" key="3">
    <source>
        <dbReference type="Proteomes" id="UP001528850"/>
    </source>
</evidence>
<accession>A0ABT6BGY4</accession>
<evidence type="ECO:0008006" key="4">
    <source>
        <dbReference type="Google" id="ProtNLM"/>
    </source>
</evidence>
<dbReference type="EMBL" id="JARJJS010000011">
    <property type="protein sequence ID" value="MDF4026953.1"/>
    <property type="molecule type" value="Genomic_DNA"/>
</dbReference>